<name>A0AAV5A404_9AGAM</name>
<feature type="region of interest" description="Disordered" evidence="5">
    <location>
        <begin position="646"/>
        <end position="665"/>
    </location>
</feature>
<dbReference type="InterPro" id="IPR020103">
    <property type="entry name" value="PsdUridine_synth_cat_dom_sf"/>
</dbReference>
<evidence type="ECO:0000256" key="1">
    <source>
        <dbReference type="ARBA" id="ARBA00004141"/>
    </source>
</evidence>
<evidence type="ECO:0000256" key="4">
    <source>
        <dbReference type="ARBA" id="ARBA00023235"/>
    </source>
</evidence>
<protein>
    <recommendedName>
        <fullName evidence="7">TRUD domain-containing protein</fullName>
    </recommendedName>
</protein>
<dbReference type="SUPFAM" id="SSF55120">
    <property type="entry name" value="Pseudouridine synthase"/>
    <property type="match status" value="1"/>
</dbReference>
<organism evidence="8 9">
    <name type="scientific">Clathrus columnatus</name>
    <dbReference type="NCBI Taxonomy" id="1419009"/>
    <lineage>
        <taxon>Eukaryota</taxon>
        <taxon>Fungi</taxon>
        <taxon>Dikarya</taxon>
        <taxon>Basidiomycota</taxon>
        <taxon>Agaricomycotina</taxon>
        <taxon>Agaricomycetes</taxon>
        <taxon>Phallomycetidae</taxon>
        <taxon>Phallales</taxon>
        <taxon>Clathraceae</taxon>
        <taxon>Clathrus</taxon>
    </lineage>
</organism>
<feature type="transmembrane region" description="Helical" evidence="6">
    <location>
        <begin position="916"/>
        <end position="938"/>
    </location>
</feature>
<feature type="transmembrane region" description="Helical" evidence="6">
    <location>
        <begin position="958"/>
        <end position="979"/>
    </location>
</feature>
<evidence type="ECO:0000313" key="8">
    <source>
        <dbReference type="EMBL" id="GJJ07479.1"/>
    </source>
</evidence>
<feature type="region of interest" description="Disordered" evidence="5">
    <location>
        <begin position="146"/>
        <end position="187"/>
    </location>
</feature>
<dbReference type="InterPro" id="IPR011701">
    <property type="entry name" value="MFS"/>
</dbReference>
<proteinExistence type="inferred from homology"/>
<evidence type="ECO:0000256" key="6">
    <source>
        <dbReference type="SAM" id="Phobius"/>
    </source>
</evidence>
<keyword evidence="3" id="KW-0819">tRNA processing</keyword>
<dbReference type="InterPro" id="IPR036259">
    <property type="entry name" value="MFS_trans_sf"/>
</dbReference>
<dbReference type="AlphaFoldDB" id="A0AAV5A404"/>
<dbReference type="GO" id="GO:0009982">
    <property type="term" value="F:pseudouridine synthase activity"/>
    <property type="evidence" value="ECO:0007669"/>
    <property type="project" value="InterPro"/>
</dbReference>
<evidence type="ECO:0000256" key="5">
    <source>
        <dbReference type="SAM" id="MobiDB-lite"/>
    </source>
</evidence>
<feature type="transmembrane region" description="Helical" evidence="6">
    <location>
        <begin position="1039"/>
        <end position="1061"/>
    </location>
</feature>
<comment type="similarity">
    <text evidence="2">Belongs to the pseudouridine synthase TruD family.</text>
</comment>
<feature type="domain" description="TRUD" evidence="7">
    <location>
        <begin position="485"/>
        <end position="739"/>
    </location>
</feature>
<keyword evidence="6" id="KW-1133">Transmembrane helix</keyword>
<keyword evidence="6" id="KW-0472">Membrane</keyword>
<feature type="region of interest" description="Disordered" evidence="5">
    <location>
        <begin position="239"/>
        <end position="280"/>
    </location>
</feature>
<dbReference type="Gene3D" id="3.30.2350.20">
    <property type="entry name" value="TruD, catalytic domain"/>
    <property type="match status" value="1"/>
</dbReference>
<feature type="region of interest" description="Disordered" evidence="5">
    <location>
        <begin position="1"/>
        <end position="23"/>
    </location>
</feature>
<dbReference type="GO" id="GO:0005634">
    <property type="term" value="C:nucleus"/>
    <property type="evidence" value="ECO:0007669"/>
    <property type="project" value="TreeGrafter"/>
</dbReference>
<dbReference type="InterPro" id="IPR020119">
    <property type="entry name" value="PsdUridine_synth_TruD_CS"/>
</dbReference>
<keyword evidence="4" id="KW-0413">Isomerase</keyword>
<dbReference type="SUPFAM" id="SSF103473">
    <property type="entry name" value="MFS general substrate transporter"/>
    <property type="match status" value="1"/>
</dbReference>
<dbReference type="GO" id="GO:0016020">
    <property type="term" value="C:membrane"/>
    <property type="evidence" value="ECO:0007669"/>
    <property type="project" value="UniProtKB-SubCell"/>
</dbReference>
<comment type="caution">
    <text evidence="8">The sequence shown here is derived from an EMBL/GenBank/DDBJ whole genome shotgun (WGS) entry which is preliminary data.</text>
</comment>
<evidence type="ECO:0000259" key="7">
    <source>
        <dbReference type="PROSITE" id="PS50984"/>
    </source>
</evidence>
<evidence type="ECO:0000313" key="9">
    <source>
        <dbReference type="Proteomes" id="UP001050691"/>
    </source>
</evidence>
<feature type="region of interest" description="Disordered" evidence="5">
    <location>
        <begin position="43"/>
        <end position="68"/>
    </location>
</feature>
<accession>A0AAV5A404</accession>
<feature type="transmembrane region" description="Helical" evidence="6">
    <location>
        <begin position="1165"/>
        <end position="1192"/>
    </location>
</feature>
<dbReference type="PROSITE" id="PS01268">
    <property type="entry name" value="UPF0024"/>
    <property type="match status" value="1"/>
</dbReference>
<dbReference type="InterPro" id="IPR042214">
    <property type="entry name" value="TruD_catalytic"/>
</dbReference>
<reference evidence="8" key="1">
    <citation type="submission" date="2021-10" db="EMBL/GenBank/DDBJ databases">
        <title>De novo Genome Assembly of Clathrus columnatus (Basidiomycota, Fungi) Using Illumina and Nanopore Sequence Data.</title>
        <authorList>
            <person name="Ogiso-Tanaka E."/>
            <person name="Itagaki H."/>
            <person name="Hosoya T."/>
            <person name="Hosaka K."/>
        </authorList>
    </citation>
    <scope>NUCLEOTIDE SEQUENCE</scope>
    <source>
        <strain evidence="8">MO-923</strain>
    </source>
</reference>
<dbReference type="GO" id="GO:0022857">
    <property type="term" value="F:transmembrane transporter activity"/>
    <property type="evidence" value="ECO:0007669"/>
    <property type="project" value="InterPro"/>
</dbReference>
<dbReference type="Pfam" id="PF07690">
    <property type="entry name" value="MFS_1"/>
    <property type="match status" value="1"/>
</dbReference>
<dbReference type="GO" id="GO:0008033">
    <property type="term" value="P:tRNA processing"/>
    <property type="evidence" value="ECO:0007669"/>
    <property type="project" value="UniProtKB-KW"/>
</dbReference>
<feature type="transmembrane region" description="Helical" evidence="6">
    <location>
        <begin position="1097"/>
        <end position="1117"/>
    </location>
</feature>
<dbReference type="EMBL" id="BPWL01000002">
    <property type="protein sequence ID" value="GJJ07479.1"/>
    <property type="molecule type" value="Genomic_DNA"/>
</dbReference>
<keyword evidence="9" id="KW-1185">Reference proteome</keyword>
<dbReference type="InterPro" id="IPR011760">
    <property type="entry name" value="PsdUridine_synth_TruD_insert"/>
</dbReference>
<dbReference type="PANTHER" id="PTHR13326">
    <property type="entry name" value="TRNA PSEUDOURIDINE SYNTHASE D"/>
    <property type="match status" value="1"/>
</dbReference>
<dbReference type="CDD" id="cd02576">
    <property type="entry name" value="PseudoU_synth_ScPUS7"/>
    <property type="match status" value="1"/>
</dbReference>
<gene>
    <name evidence="8" type="ORF">Clacol_001681</name>
</gene>
<comment type="subcellular location">
    <subcellularLocation>
        <location evidence="1">Membrane</location>
        <topology evidence="1">Multi-pass membrane protein</topology>
    </subcellularLocation>
</comment>
<evidence type="ECO:0000256" key="2">
    <source>
        <dbReference type="ARBA" id="ARBA00007953"/>
    </source>
</evidence>
<evidence type="ECO:0000256" key="3">
    <source>
        <dbReference type="ARBA" id="ARBA00022694"/>
    </source>
</evidence>
<dbReference type="Gene3D" id="1.20.1250.20">
    <property type="entry name" value="MFS general substrate transporter like domains"/>
    <property type="match status" value="1"/>
</dbReference>
<dbReference type="PROSITE" id="PS50984">
    <property type="entry name" value="TRUD"/>
    <property type="match status" value="1"/>
</dbReference>
<feature type="compositionally biased region" description="Polar residues" evidence="5">
    <location>
        <begin position="146"/>
        <end position="169"/>
    </location>
</feature>
<feature type="transmembrane region" description="Helical" evidence="6">
    <location>
        <begin position="1073"/>
        <end position="1091"/>
    </location>
</feature>
<feature type="compositionally biased region" description="Basic and acidic residues" evidence="5">
    <location>
        <begin position="250"/>
        <end position="265"/>
    </location>
</feature>
<dbReference type="GO" id="GO:0001522">
    <property type="term" value="P:pseudouridine synthesis"/>
    <property type="evidence" value="ECO:0007669"/>
    <property type="project" value="InterPro"/>
</dbReference>
<feature type="transmembrane region" description="Helical" evidence="6">
    <location>
        <begin position="880"/>
        <end position="904"/>
    </location>
</feature>
<dbReference type="PANTHER" id="PTHR13326:SF21">
    <property type="entry name" value="PSEUDOURIDYLATE SYNTHASE PUS7L"/>
    <property type="match status" value="1"/>
</dbReference>
<dbReference type="Gene3D" id="1.10.1510.30">
    <property type="match status" value="1"/>
</dbReference>
<keyword evidence="6" id="KW-0812">Transmembrane</keyword>
<dbReference type="GO" id="GO:0003723">
    <property type="term" value="F:RNA binding"/>
    <property type="evidence" value="ECO:0007669"/>
    <property type="project" value="InterPro"/>
</dbReference>
<sequence>MFSTTNREEHETDRVEDDRSSKRLKLVDTEDGLGTTFAVPDVEMNGTQKTPDSKKEFGGDDNILPPSRSLFPPVITQNVGEDFHLSEVDVGITEYISSDSSSIHGIIKQRFTDFLVNEVDLQGNVVHLKDITQPEMPKEVKDNEVNNVSDISSGVNETETPDPSNLQTNRKPDKEKTNRAAKPTVPPEQEFQWTNETAGALAPFLDPEALKQLEEMYLQGPEPPRDITSSNLLIEDNKAEGWSENPVMESPEKSKRDKNQRGWKEKTKKTGKSTVPKDDREVFSKNITSKEDRTTLHEAVRRLFGGKLETQTDGQRISIKWSKHKGGSAKRGNREAAIAQGKRSPFPYIHFTLQKTNRDTQDALSHLARQLHANVKDLCVAGTKDKRGVTVQRVSFKRNGKTVQDVWKMVNGVSGHRRKDGILTERGERGIRIGDLAYRKGFLELGMLKGNAFIITLRQKCQSRFIGYCKQHFDLFERKWVYQLLRYALARMQRFGTSSIPTHSIGLALLKSEWHRAVNLILRPRSGEYPEAAHARRAWLEDRDLDTALALMPRRVVAERCILENYQKQGGDDRNALGAISTIPKNLRLMYIHAYQSYVWNCIVSERVRNYGLKPIIGDLVFDATSMEEVEQDDAKNLEVDVEGLANPEVQEEDSPPAKSRRKGYVPPRVKALQAEDLSKYTMFDIIMPLPGTDVAYPEGSLGEKYREFLRKDGLDPDDFHRKQKDYTLGGSYRKILHHPKELSWMVMKYTDPDVALAQSEEDQILGFDSPITSEDGPFLALQIQMQLGTAAYATMALREITKADTSSHHQTILTQASDDQHYKVMSTRNIERVVFFSLVLDLFGKQHLDLMISTTKERSSGLSPLKLANFQTWIQSTSFASFMLARAIGGASEGNVQLAIAILSDVTTPANRARALAHVGIAFAICFCIGPPIGAYFASRPVPPTFAGQKLDLNIYATPAIITLILLTIECVFLAVALPETRGKRVKVEKEEVKSNSSTTKAKAPIPVRIALLHRLRRIHLLFLGLFSVFDWDNKQNGTLIGFIGIVSALLQGGYVRRAIPKVGEGNMARRGVQACALAMGILAVIPTLVADKRPLAIGLLRVASVCLAFTSATVVNSLTAYASVQCDDVGINEDTGKPIEEHPELAKGGALGKFRSSGQLGRAIGPLLACAMYWTIGPSATYALAGVFMVGLTTSMTAL</sequence>
<dbReference type="Gene3D" id="3.30.70.3160">
    <property type="match status" value="1"/>
</dbReference>
<dbReference type="NCBIfam" id="TIGR00094">
    <property type="entry name" value="tRNA_TruD_broad"/>
    <property type="match status" value="1"/>
</dbReference>
<dbReference type="Proteomes" id="UP001050691">
    <property type="component" value="Unassembled WGS sequence"/>
</dbReference>
<dbReference type="Pfam" id="PF01142">
    <property type="entry name" value="TruD"/>
    <property type="match status" value="1"/>
</dbReference>
<dbReference type="InterPro" id="IPR001656">
    <property type="entry name" value="PsdUridine_synth_TruD"/>
</dbReference>